<feature type="transmembrane region" description="Helical" evidence="1">
    <location>
        <begin position="23"/>
        <end position="44"/>
    </location>
</feature>
<keyword evidence="1" id="KW-0472">Membrane</keyword>
<keyword evidence="1" id="KW-1133">Transmembrane helix</keyword>
<dbReference type="EMBL" id="BMOM01000009">
    <property type="protein sequence ID" value="GGM07597.1"/>
    <property type="molecule type" value="Genomic_DNA"/>
</dbReference>
<gene>
    <name evidence="2" type="ORF">GCM10010841_14870</name>
</gene>
<dbReference type="SUPFAM" id="SSF103473">
    <property type="entry name" value="MFS general substrate transporter"/>
    <property type="match status" value="1"/>
</dbReference>
<dbReference type="InterPro" id="IPR036259">
    <property type="entry name" value="MFS_trans_sf"/>
</dbReference>
<proteinExistence type="predicted"/>
<accession>A0ABQ2GQ47</accession>
<feature type="transmembrane region" description="Helical" evidence="1">
    <location>
        <begin position="50"/>
        <end position="75"/>
    </location>
</feature>
<feature type="transmembrane region" description="Helical" evidence="1">
    <location>
        <begin position="112"/>
        <end position="131"/>
    </location>
</feature>
<sequence>MLEALIQEMRAGRAGLIRAARRVYLWALLALALPGAVLGGLLVWTRPVPVPLPALLILGGVALGVSLVALTLARYAARKKDQPAHQAALTAAIQAATVPGVPLLLACATLSQGWAVLSFLILALILHLWVWKQLPDWVRGPETADTTGS</sequence>
<evidence type="ECO:0000313" key="3">
    <source>
        <dbReference type="Proteomes" id="UP000661918"/>
    </source>
</evidence>
<protein>
    <submittedName>
        <fullName evidence="2">Uncharacterized protein</fullName>
    </submittedName>
</protein>
<reference evidence="3" key="1">
    <citation type="journal article" date="2019" name="Int. J. Syst. Evol. Microbiol.">
        <title>The Global Catalogue of Microorganisms (GCM) 10K type strain sequencing project: providing services to taxonomists for standard genome sequencing and annotation.</title>
        <authorList>
            <consortium name="The Broad Institute Genomics Platform"/>
            <consortium name="The Broad Institute Genome Sequencing Center for Infectious Disease"/>
            <person name="Wu L."/>
            <person name="Ma J."/>
        </authorList>
    </citation>
    <scope>NUCLEOTIDE SEQUENCE [LARGE SCALE GENOMIC DNA]</scope>
    <source>
        <strain evidence="3">JCM 15443</strain>
    </source>
</reference>
<dbReference type="Proteomes" id="UP000661918">
    <property type="component" value="Unassembled WGS sequence"/>
</dbReference>
<organism evidence="2 3">
    <name type="scientific">Deinococcus aerophilus</name>
    <dbReference type="NCBI Taxonomy" id="522488"/>
    <lineage>
        <taxon>Bacteria</taxon>
        <taxon>Thermotogati</taxon>
        <taxon>Deinococcota</taxon>
        <taxon>Deinococci</taxon>
        <taxon>Deinococcales</taxon>
        <taxon>Deinococcaceae</taxon>
        <taxon>Deinococcus</taxon>
    </lineage>
</organism>
<evidence type="ECO:0000256" key="1">
    <source>
        <dbReference type="SAM" id="Phobius"/>
    </source>
</evidence>
<dbReference type="RefSeq" id="WP_188902983.1">
    <property type="nucleotide sequence ID" value="NZ_BMOM01000009.1"/>
</dbReference>
<evidence type="ECO:0000313" key="2">
    <source>
        <dbReference type="EMBL" id="GGM07597.1"/>
    </source>
</evidence>
<keyword evidence="3" id="KW-1185">Reference proteome</keyword>
<comment type="caution">
    <text evidence="2">The sequence shown here is derived from an EMBL/GenBank/DDBJ whole genome shotgun (WGS) entry which is preliminary data.</text>
</comment>
<name>A0ABQ2GQ47_9DEIO</name>
<keyword evidence="1" id="KW-0812">Transmembrane</keyword>